<feature type="domain" description="Ferric reductase NAD binding" evidence="2">
    <location>
        <begin position="138"/>
        <end position="237"/>
    </location>
</feature>
<dbReference type="Proteomes" id="UP001152747">
    <property type="component" value="Unassembled WGS sequence"/>
</dbReference>
<proteinExistence type="predicted"/>
<dbReference type="Gene3D" id="3.40.50.80">
    <property type="entry name" value="Nucleotide-binding domain of ferredoxin-NADP reductase (FNR) module"/>
    <property type="match status" value="1"/>
</dbReference>
<dbReference type="InterPro" id="IPR013121">
    <property type="entry name" value="Fe_red_NAD-bd_6"/>
</dbReference>
<accession>A0A9P1IJL0</accession>
<gene>
    <name evidence="3" type="ORF">CAMP_LOCUS8725</name>
</gene>
<comment type="caution">
    <text evidence="3">The sequence shown here is derived from an EMBL/GenBank/DDBJ whole genome shotgun (WGS) entry which is preliminary data.</text>
</comment>
<reference evidence="3" key="1">
    <citation type="submission" date="2022-11" db="EMBL/GenBank/DDBJ databases">
        <authorList>
            <person name="Kikuchi T."/>
        </authorList>
    </citation>
    <scope>NUCLEOTIDE SEQUENCE</scope>
    <source>
        <strain evidence="3">PS1010</strain>
    </source>
</reference>
<dbReference type="OrthoDB" id="6019201at2759"/>
<dbReference type="AlphaFoldDB" id="A0A9P1IJL0"/>
<sequence length="319" mass="37420">MEKLNIASLCRFSRCSKACWEEATSSKNYYLRVRVMENKKNFLISISTEYPYKWTYELDFVAETPTTTNVTYKRQNSPMPLWKKTENGKLVDVVMNYFKSYLQRYHNTLKGISMLFDKTTTKSKFVKNIKIRNMPTREIRVYYTGLSPKPLAQFIDAWAEGKVHENFNKLQYICEQHFRGTNSGVSMFTGLHAQNHFGRPDFKSIFRWIANRHEDQEEIGVFSCGPNQLNEKISEGCSEANRNHATNLDLVISENAVNLQYDMLCEFDHLRSKFDEYEVGKVRKLGLNLQNRQNIIKLLDGDEMVSEIEYFMTKSYSHT</sequence>
<protein>
    <recommendedName>
        <fullName evidence="2">Ferric reductase NAD binding domain-containing protein</fullName>
    </recommendedName>
</protein>
<dbReference type="GO" id="GO:0016491">
    <property type="term" value="F:oxidoreductase activity"/>
    <property type="evidence" value="ECO:0007669"/>
    <property type="project" value="UniProtKB-KW"/>
</dbReference>
<organism evidence="3 4">
    <name type="scientific">Caenorhabditis angaria</name>
    <dbReference type="NCBI Taxonomy" id="860376"/>
    <lineage>
        <taxon>Eukaryota</taxon>
        <taxon>Metazoa</taxon>
        <taxon>Ecdysozoa</taxon>
        <taxon>Nematoda</taxon>
        <taxon>Chromadorea</taxon>
        <taxon>Rhabditida</taxon>
        <taxon>Rhabditina</taxon>
        <taxon>Rhabditomorpha</taxon>
        <taxon>Rhabditoidea</taxon>
        <taxon>Rhabditidae</taxon>
        <taxon>Peloderinae</taxon>
        <taxon>Caenorhabditis</taxon>
    </lineage>
</organism>
<evidence type="ECO:0000259" key="2">
    <source>
        <dbReference type="Pfam" id="PF08030"/>
    </source>
</evidence>
<dbReference type="Pfam" id="PF08030">
    <property type="entry name" value="NAD_binding_6"/>
    <property type="match status" value="1"/>
</dbReference>
<name>A0A9P1IJL0_9PELO</name>
<keyword evidence="4" id="KW-1185">Reference proteome</keyword>
<evidence type="ECO:0000256" key="1">
    <source>
        <dbReference type="ARBA" id="ARBA00023002"/>
    </source>
</evidence>
<evidence type="ECO:0000313" key="4">
    <source>
        <dbReference type="Proteomes" id="UP001152747"/>
    </source>
</evidence>
<keyword evidence="1" id="KW-0560">Oxidoreductase</keyword>
<evidence type="ECO:0000313" key="3">
    <source>
        <dbReference type="EMBL" id="CAI5446088.1"/>
    </source>
</evidence>
<dbReference type="InterPro" id="IPR039261">
    <property type="entry name" value="FNR_nucleotide-bd"/>
</dbReference>
<dbReference type="EMBL" id="CANHGI010000003">
    <property type="protein sequence ID" value="CAI5446088.1"/>
    <property type="molecule type" value="Genomic_DNA"/>
</dbReference>